<dbReference type="Proteomes" id="UP000600600">
    <property type="component" value="Unassembled WGS sequence"/>
</dbReference>
<name>A0ABR7C6V5_9BACE</name>
<dbReference type="SMART" id="SM00710">
    <property type="entry name" value="PbH1"/>
    <property type="match status" value="6"/>
</dbReference>
<gene>
    <name evidence="3" type="ORF">H8S67_02455</name>
</gene>
<protein>
    <submittedName>
        <fullName evidence="3">Right-handed parallel beta-helix repeat-containing protein</fullName>
    </submittedName>
</protein>
<feature type="domain" description="Right handed beta helix" evidence="2">
    <location>
        <begin position="241"/>
        <end position="433"/>
    </location>
</feature>
<proteinExistence type="predicted"/>
<dbReference type="InterPro" id="IPR006626">
    <property type="entry name" value="PbH1"/>
</dbReference>
<keyword evidence="4" id="KW-1185">Reference proteome</keyword>
<evidence type="ECO:0000259" key="2">
    <source>
        <dbReference type="Pfam" id="PF13229"/>
    </source>
</evidence>
<feature type="signal peptide" evidence="1">
    <location>
        <begin position="1"/>
        <end position="22"/>
    </location>
</feature>
<dbReference type="EMBL" id="JACOOE010000001">
    <property type="protein sequence ID" value="MBC5603538.1"/>
    <property type="molecule type" value="Genomic_DNA"/>
</dbReference>
<dbReference type="InterPro" id="IPR011050">
    <property type="entry name" value="Pectin_lyase_fold/virulence"/>
</dbReference>
<dbReference type="InterPro" id="IPR012334">
    <property type="entry name" value="Pectin_lyas_fold"/>
</dbReference>
<evidence type="ECO:0000313" key="4">
    <source>
        <dbReference type="Proteomes" id="UP000600600"/>
    </source>
</evidence>
<dbReference type="RefSeq" id="WP_186966290.1">
    <property type="nucleotide sequence ID" value="NZ_JACOOE010000001.1"/>
</dbReference>
<comment type="caution">
    <text evidence="3">The sequence shown here is derived from an EMBL/GenBank/DDBJ whole genome shotgun (WGS) entry which is preliminary data.</text>
</comment>
<organism evidence="3 4">
    <name type="scientific">Bacteroides difficilis</name>
    <dbReference type="NCBI Taxonomy" id="2763021"/>
    <lineage>
        <taxon>Bacteria</taxon>
        <taxon>Pseudomonadati</taxon>
        <taxon>Bacteroidota</taxon>
        <taxon>Bacteroidia</taxon>
        <taxon>Bacteroidales</taxon>
        <taxon>Bacteroidaceae</taxon>
        <taxon>Bacteroides</taxon>
    </lineage>
</organism>
<dbReference type="InterPro" id="IPR039448">
    <property type="entry name" value="Beta_helix"/>
</dbReference>
<dbReference type="SUPFAM" id="SSF51126">
    <property type="entry name" value="Pectin lyase-like"/>
    <property type="match status" value="1"/>
</dbReference>
<feature type="chain" id="PRO_5046697027" evidence="1">
    <location>
        <begin position="23"/>
        <end position="566"/>
    </location>
</feature>
<evidence type="ECO:0000256" key="1">
    <source>
        <dbReference type="SAM" id="SignalP"/>
    </source>
</evidence>
<dbReference type="Gene3D" id="2.160.20.10">
    <property type="entry name" value="Single-stranded right-handed beta-helix, Pectin lyase-like"/>
    <property type="match status" value="1"/>
</dbReference>
<sequence>MRKMNCILISILLLLSSGGCDNKDEETSGKRPRPENVVYSEVITPPSITPIDESGYKTYYVDSKTGSDANNGLTPESPFQTLDKVSAMSKEPATKVLFKSGAVFKGSLTLKDLKGTPAKPFIVDIYGGSERARFEGGGGEQVVLIQDGNIRFRNIFITNKTGKRGMYIRAIEAGAIKNIEVTGCRFEEINWAGDADFVGVSPTSLDVRAICSDGNYNKAFGGVVIETVAKEAGPGWYEDMFITNNEFYQVSRTGIMFINRWGSRTGAGEGYNEYIDDEHNWYPNTNVVVQGNRLHYIGGDGIVLGGADNSFLDHNVCYYANFLGRTGQASVGIWPYSSRNTVVQYNESAYTQWCNGSSDGEGLDVDIACKNTIVQYNYVHHNVGGGILLCNNETENHEGTIVRNNIFLFNGGAQKGALASISTNVGRTEIYNNIVITDNKNKRVLFSDDWGKKGKSHDITFRNNIFMSTTPTIGIFDDSYIDNCVFLNNLYYNLGNFQANGMDAAALLYNPGITVPSDMDGYDKGAFCRPTEAKVFLDGLLFDGMLNTDFAGNSAIGIGYMGAFAE</sequence>
<keyword evidence="1" id="KW-0732">Signal</keyword>
<dbReference type="PROSITE" id="PS51257">
    <property type="entry name" value="PROKAR_LIPOPROTEIN"/>
    <property type="match status" value="1"/>
</dbReference>
<reference evidence="3 4" key="1">
    <citation type="submission" date="2020-08" db="EMBL/GenBank/DDBJ databases">
        <title>Genome public.</title>
        <authorList>
            <person name="Liu C."/>
            <person name="Sun Q."/>
        </authorList>
    </citation>
    <scope>NUCLEOTIDE SEQUENCE [LARGE SCALE GENOMIC DNA]</scope>
    <source>
        <strain evidence="3 4">M27</strain>
    </source>
</reference>
<accession>A0ABR7C6V5</accession>
<evidence type="ECO:0000313" key="3">
    <source>
        <dbReference type="EMBL" id="MBC5603538.1"/>
    </source>
</evidence>
<dbReference type="Pfam" id="PF13229">
    <property type="entry name" value="Beta_helix"/>
    <property type="match status" value="1"/>
</dbReference>